<dbReference type="PRINTS" id="PR00081">
    <property type="entry name" value="GDHRDH"/>
</dbReference>
<dbReference type="EMBL" id="ABEU02000022">
    <property type="status" value="NOT_ANNOTATED_CDS"/>
    <property type="molecule type" value="Genomic_DNA"/>
</dbReference>
<dbReference type="SUPFAM" id="SSF51735">
    <property type="entry name" value="NAD(P)-binding Rossmann-fold domains"/>
    <property type="match status" value="1"/>
</dbReference>
<sequence length="426" mass="45746">MPLSTSAVTLECSCSTSCLAPLRGVEKSLDWNRALSGCPWNFSSRCLTLLVARMATATTCVGSLLLRTSWFVPDSAKRIDGLGLQLTFTGKAVKNGGKTQRVGLCRAAQSSPSSSQRHVIITGGNTGIGKATATELARQGMAVTIACRSLAKGEQAVEEIIRASDNSSVRVMQLDLASFASIRQFAAEYLDIGLPLHSLVNNAGVMACPLQYTVDGFEYQLGVNHLGHFLLTALLLDKLKSSASPGTKSRVVVLSSSAHIFGNINFEDLNYRTRKYNEWAAYGQSKLANALFSHELARRCKSLGIPVTSNCMHPGIVDTELARYILPQTNISLPSIPGFRGLVTKLLGLKTPEEGASTAVYLANSPDMEGITGGYYENSRKTNPSATAVNSKLSYSLWAVSEELTGSTEILDPLRLSVRTPSMLKT</sequence>
<evidence type="ECO:0000313" key="2">
    <source>
        <dbReference type="EnsemblPlants" id="Pp3c22_1930V3.4"/>
    </source>
</evidence>
<reference evidence="2" key="3">
    <citation type="submission" date="2020-12" db="UniProtKB">
        <authorList>
            <consortium name="EnsemblPlants"/>
        </authorList>
    </citation>
    <scope>IDENTIFICATION</scope>
</reference>
<keyword evidence="3" id="KW-1185">Reference proteome</keyword>
<dbReference type="CDD" id="cd05327">
    <property type="entry name" value="retinol-DH_like_SDR_c_like"/>
    <property type="match status" value="1"/>
</dbReference>
<dbReference type="Proteomes" id="UP000006727">
    <property type="component" value="Chromosome 22"/>
</dbReference>
<dbReference type="AlphaFoldDB" id="A0A7I4FF09"/>
<reference evidence="2 3" key="2">
    <citation type="journal article" date="2018" name="Plant J.">
        <title>The Physcomitrella patens chromosome-scale assembly reveals moss genome structure and evolution.</title>
        <authorList>
            <person name="Lang D."/>
            <person name="Ullrich K.K."/>
            <person name="Murat F."/>
            <person name="Fuchs J."/>
            <person name="Jenkins J."/>
            <person name="Haas F.B."/>
            <person name="Piednoel M."/>
            <person name="Gundlach H."/>
            <person name="Van Bel M."/>
            <person name="Meyberg R."/>
            <person name="Vives C."/>
            <person name="Morata J."/>
            <person name="Symeonidi A."/>
            <person name="Hiss M."/>
            <person name="Muchero W."/>
            <person name="Kamisugi Y."/>
            <person name="Saleh O."/>
            <person name="Blanc G."/>
            <person name="Decker E.L."/>
            <person name="van Gessel N."/>
            <person name="Grimwood J."/>
            <person name="Hayes R.D."/>
            <person name="Graham S.W."/>
            <person name="Gunter L.E."/>
            <person name="McDaniel S.F."/>
            <person name="Hoernstein S.N.W."/>
            <person name="Larsson A."/>
            <person name="Li F.W."/>
            <person name="Perroud P.F."/>
            <person name="Phillips J."/>
            <person name="Ranjan P."/>
            <person name="Rokshar D.S."/>
            <person name="Rothfels C.J."/>
            <person name="Schneider L."/>
            <person name="Shu S."/>
            <person name="Stevenson D.W."/>
            <person name="Thummler F."/>
            <person name="Tillich M."/>
            <person name="Villarreal Aguilar J.C."/>
            <person name="Widiez T."/>
            <person name="Wong G.K."/>
            <person name="Wymore A."/>
            <person name="Zhang Y."/>
            <person name="Zimmer A.D."/>
            <person name="Quatrano R.S."/>
            <person name="Mayer K.F.X."/>
            <person name="Goodstein D."/>
            <person name="Casacuberta J.M."/>
            <person name="Vandepoele K."/>
            <person name="Reski R."/>
            <person name="Cuming A.C."/>
            <person name="Tuskan G.A."/>
            <person name="Maumus F."/>
            <person name="Salse J."/>
            <person name="Schmutz J."/>
            <person name="Rensing S.A."/>
        </authorList>
    </citation>
    <scope>NUCLEOTIDE SEQUENCE [LARGE SCALE GENOMIC DNA]</scope>
    <source>
        <strain evidence="2 3">cv. Gransden 2004</strain>
    </source>
</reference>
<dbReference type="InterPro" id="IPR002347">
    <property type="entry name" value="SDR_fam"/>
</dbReference>
<evidence type="ECO:0000256" key="1">
    <source>
        <dbReference type="ARBA" id="ARBA00023002"/>
    </source>
</evidence>
<evidence type="ECO:0000313" key="3">
    <source>
        <dbReference type="Proteomes" id="UP000006727"/>
    </source>
</evidence>
<dbReference type="PANTHER" id="PTHR43157">
    <property type="entry name" value="PHOSPHATIDYLINOSITOL-GLYCAN BIOSYNTHESIS CLASS F PROTEIN-RELATED"/>
    <property type="match status" value="1"/>
</dbReference>
<dbReference type="InterPro" id="IPR036291">
    <property type="entry name" value="NAD(P)-bd_dom_sf"/>
</dbReference>
<dbReference type="Gramene" id="Pp3c22_1930V3.4">
    <property type="protein sequence ID" value="Pp3c22_1930V3.4"/>
    <property type="gene ID" value="Pp3c22_1930"/>
</dbReference>
<reference evidence="2 3" key="1">
    <citation type="journal article" date="2008" name="Science">
        <title>The Physcomitrella genome reveals evolutionary insights into the conquest of land by plants.</title>
        <authorList>
            <person name="Rensing S."/>
            <person name="Lang D."/>
            <person name="Zimmer A."/>
            <person name="Terry A."/>
            <person name="Salamov A."/>
            <person name="Shapiro H."/>
            <person name="Nishiyama T."/>
            <person name="Perroud P.-F."/>
            <person name="Lindquist E."/>
            <person name="Kamisugi Y."/>
            <person name="Tanahashi T."/>
            <person name="Sakakibara K."/>
            <person name="Fujita T."/>
            <person name="Oishi K."/>
            <person name="Shin-I T."/>
            <person name="Kuroki Y."/>
            <person name="Toyoda A."/>
            <person name="Suzuki Y."/>
            <person name="Hashimoto A."/>
            <person name="Yamaguchi K."/>
            <person name="Sugano A."/>
            <person name="Kohara Y."/>
            <person name="Fujiyama A."/>
            <person name="Anterola A."/>
            <person name="Aoki S."/>
            <person name="Ashton N."/>
            <person name="Barbazuk W.B."/>
            <person name="Barker E."/>
            <person name="Bennetzen J."/>
            <person name="Bezanilla M."/>
            <person name="Blankenship R."/>
            <person name="Cho S.H."/>
            <person name="Dutcher S."/>
            <person name="Estelle M."/>
            <person name="Fawcett J.A."/>
            <person name="Gundlach H."/>
            <person name="Hanada K."/>
            <person name="Heyl A."/>
            <person name="Hicks K.A."/>
            <person name="Hugh J."/>
            <person name="Lohr M."/>
            <person name="Mayer K."/>
            <person name="Melkozernov A."/>
            <person name="Murata T."/>
            <person name="Nelson D."/>
            <person name="Pils B."/>
            <person name="Prigge M."/>
            <person name="Reiss B."/>
            <person name="Renner T."/>
            <person name="Rombauts S."/>
            <person name="Rushton P."/>
            <person name="Sanderfoot A."/>
            <person name="Schween G."/>
            <person name="Shiu S.-H."/>
            <person name="Stueber K."/>
            <person name="Theodoulou F.L."/>
            <person name="Tu H."/>
            <person name="Van de Peer Y."/>
            <person name="Verrier P.J."/>
            <person name="Waters E."/>
            <person name="Wood A."/>
            <person name="Yang L."/>
            <person name="Cove D."/>
            <person name="Cuming A."/>
            <person name="Hasebe M."/>
            <person name="Lucas S."/>
            <person name="Mishler D.B."/>
            <person name="Reski R."/>
            <person name="Grigoriev I."/>
            <person name="Quatrano R.S."/>
            <person name="Boore J.L."/>
        </authorList>
    </citation>
    <scope>NUCLEOTIDE SEQUENCE [LARGE SCALE GENOMIC DNA]</scope>
    <source>
        <strain evidence="2 3">cv. Gransden 2004</strain>
    </source>
</reference>
<protein>
    <submittedName>
        <fullName evidence="2">Uncharacterized protein</fullName>
    </submittedName>
</protein>
<keyword evidence="1" id="KW-0560">Oxidoreductase</keyword>
<dbReference type="PANTHER" id="PTHR43157:SF31">
    <property type="entry name" value="PHOSPHATIDYLINOSITOL-GLYCAN BIOSYNTHESIS CLASS F PROTEIN"/>
    <property type="match status" value="1"/>
</dbReference>
<proteinExistence type="predicted"/>
<accession>A0A7I4FF09</accession>
<dbReference type="InParanoid" id="A0A7I4FF09"/>
<dbReference type="Gene3D" id="3.40.50.720">
    <property type="entry name" value="NAD(P)-binding Rossmann-like Domain"/>
    <property type="match status" value="1"/>
</dbReference>
<dbReference type="EnsemblPlants" id="Pp3c22_1930V3.4">
    <property type="protein sequence ID" value="Pp3c22_1930V3.4"/>
    <property type="gene ID" value="Pp3c22_1930"/>
</dbReference>
<organism evidence="2 3">
    <name type="scientific">Physcomitrium patens</name>
    <name type="common">Spreading-leaved earth moss</name>
    <name type="synonym">Physcomitrella patens</name>
    <dbReference type="NCBI Taxonomy" id="3218"/>
    <lineage>
        <taxon>Eukaryota</taxon>
        <taxon>Viridiplantae</taxon>
        <taxon>Streptophyta</taxon>
        <taxon>Embryophyta</taxon>
        <taxon>Bryophyta</taxon>
        <taxon>Bryophytina</taxon>
        <taxon>Bryopsida</taxon>
        <taxon>Funariidae</taxon>
        <taxon>Funariales</taxon>
        <taxon>Funariaceae</taxon>
        <taxon>Physcomitrium</taxon>
    </lineage>
</organism>
<dbReference type="Pfam" id="PF00106">
    <property type="entry name" value="adh_short"/>
    <property type="match status" value="1"/>
</dbReference>
<name>A0A7I4FF09_PHYPA</name>
<dbReference type="GO" id="GO:0016491">
    <property type="term" value="F:oxidoreductase activity"/>
    <property type="evidence" value="ECO:0007669"/>
    <property type="project" value="UniProtKB-KW"/>
</dbReference>